<sequence>MGGKFFRPSYCPKSTSYFKIRCLDHGAWQVKGTTGQGTMGPTTGHGTLFELSKWPCCLDETA</sequence>
<proteinExistence type="predicted"/>
<accession>A0A9J5WUK8</accession>
<gene>
    <name evidence="1" type="ORF">H5410_058806</name>
</gene>
<evidence type="ECO:0000313" key="2">
    <source>
        <dbReference type="Proteomes" id="UP000824120"/>
    </source>
</evidence>
<dbReference type="AlphaFoldDB" id="A0A9J5WUK8"/>
<comment type="caution">
    <text evidence="1">The sequence shown here is derived from an EMBL/GenBank/DDBJ whole genome shotgun (WGS) entry which is preliminary data.</text>
</comment>
<dbReference type="EMBL" id="JACXVP010000011">
    <property type="protein sequence ID" value="KAG5578672.1"/>
    <property type="molecule type" value="Genomic_DNA"/>
</dbReference>
<evidence type="ECO:0000313" key="1">
    <source>
        <dbReference type="EMBL" id="KAG5578672.1"/>
    </source>
</evidence>
<protein>
    <submittedName>
        <fullName evidence="1">Uncharacterized protein</fullName>
    </submittedName>
</protein>
<reference evidence="1 2" key="1">
    <citation type="submission" date="2020-09" db="EMBL/GenBank/DDBJ databases">
        <title>De no assembly of potato wild relative species, Solanum commersonii.</title>
        <authorList>
            <person name="Cho K."/>
        </authorList>
    </citation>
    <scope>NUCLEOTIDE SEQUENCE [LARGE SCALE GENOMIC DNA]</scope>
    <source>
        <strain evidence="1">LZ3.2</strain>
        <tissue evidence="1">Leaf</tissue>
    </source>
</reference>
<keyword evidence="2" id="KW-1185">Reference proteome</keyword>
<organism evidence="1 2">
    <name type="scientific">Solanum commersonii</name>
    <name type="common">Commerson's wild potato</name>
    <name type="synonym">Commerson's nightshade</name>
    <dbReference type="NCBI Taxonomy" id="4109"/>
    <lineage>
        <taxon>Eukaryota</taxon>
        <taxon>Viridiplantae</taxon>
        <taxon>Streptophyta</taxon>
        <taxon>Embryophyta</taxon>
        <taxon>Tracheophyta</taxon>
        <taxon>Spermatophyta</taxon>
        <taxon>Magnoliopsida</taxon>
        <taxon>eudicotyledons</taxon>
        <taxon>Gunneridae</taxon>
        <taxon>Pentapetalae</taxon>
        <taxon>asterids</taxon>
        <taxon>lamiids</taxon>
        <taxon>Solanales</taxon>
        <taxon>Solanaceae</taxon>
        <taxon>Solanoideae</taxon>
        <taxon>Solaneae</taxon>
        <taxon>Solanum</taxon>
    </lineage>
</organism>
<name>A0A9J5WUK8_SOLCO</name>
<dbReference type="Proteomes" id="UP000824120">
    <property type="component" value="Chromosome 11"/>
</dbReference>